<protein>
    <submittedName>
        <fullName evidence="1">Uncharacterized protein</fullName>
    </submittedName>
</protein>
<accession>A0ACD3BCG7</accession>
<organism evidence="1 2">
    <name type="scientific">Pluteus cervinus</name>
    <dbReference type="NCBI Taxonomy" id="181527"/>
    <lineage>
        <taxon>Eukaryota</taxon>
        <taxon>Fungi</taxon>
        <taxon>Dikarya</taxon>
        <taxon>Basidiomycota</taxon>
        <taxon>Agaricomycotina</taxon>
        <taxon>Agaricomycetes</taxon>
        <taxon>Agaricomycetidae</taxon>
        <taxon>Agaricales</taxon>
        <taxon>Pluteineae</taxon>
        <taxon>Pluteaceae</taxon>
        <taxon>Pluteus</taxon>
    </lineage>
</organism>
<evidence type="ECO:0000313" key="2">
    <source>
        <dbReference type="Proteomes" id="UP000308600"/>
    </source>
</evidence>
<proteinExistence type="predicted"/>
<reference evidence="1 2" key="1">
    <citation type="journal article" date="2019" name="Nat. Ecol. Evol.">
        <title>Megaphylogeny resolves global patterns of mushroom evolution.</title>
        <authorList>
            <person name="Varga T."/>
            <person name="Krizsan K."/>
            <person name="Foldi C."/>
            <person name="Dima B."/>
            <person name="Sanchez-Garcia M."/>
            <person name="Sanchez-Ramirez S."/>
            <person name="Szollosi G.J."/>
            <person name="Szarkandi J.G."/>
            <person name="Papp V."/>
            <person name="Albert L."/>
            <person name="Andreopoulos W."/>
            <person name="Angelini C."/>
            <person name="Antonin V."/>
            <person name="Barry K.W."/>
            <person name="Bougher N.L."/>
            <person name="Buchanan P."/>
            <person name="Buyck B."/>
            <person name="Bense V."/>
            <person name="Catcheside P."/>
            <person name="Chovatia M."/>
            <person name="Cooper J."/>
            <person name="Damon W."/>
            <person name="Desjardin D."/>
            <person name="Finy P."/>
            <person name="Geml J."/>
            <person name="Haridas S."/>
            <person name="Hughes K."/>
            <person name="Justo A."/>
            <person name="Karasinski D."/>
            <person name="Kautmanova I."/>
            <person name="Kiss B."/>
            <person name="Kocsube S."/>
            <person name="Kotiranta H."/>
            <person name="LaButti K.M."/>
            <person name="Lechner B.E."/>
            <person name="Liimatainen K."/>
            <person name="Lipzen A."/>
            <person name="Lukacs Z."/>
            <person name="Mihaltcheva S."/>
            <person name="Morgado L.N."/>
            <person name="Niskanen T."/>
            <person name="Noordeloos M.E."/>
            <person name="Ohm R.A."/>
            <person name="Ortiz-Santana B."/>
            <person name="Ovrebo C."/>
            <person name="Racz N."/>
            <person name="Riley R."/>
            <person name="Savchenko A."/>
            <person name="Shiryaev A."/>
            <person name="Soop K."/>
            <person name="Spirin V."/>
            <person name="Szebenyi C."/>
            <person name="Tomsovsky M."/>
            <person name="Tulloss R.E."/>
            <person name="Uehling J."/>
            <person name="Grigoriev I.V."/>
            <person name="Vagvolgyi C."/>
            <person name="Papp T."/>
            <person name="Martin F.M."/>
            <person name="Miettinen O."/>
            <person name="Hibbett D.S."/>
            <person name="Nagy L.G."/>
        </authorList>
    </citation>
    <scope>NUCLEOTIDE SEQUENCE [LARGE SCALE GENOMIC DNA]</scope>
    <source>
        <strain evidence="1 2">NL-1719</strain>
    </source>
</reference>
<evidence type="ECO:0000313" key="1">
    <source>
        <dbReference type="EMBL" id="TFK75530.1"/>
    </source>
</evidence>
<dbReference type="EMBL" id="ML208262">
    <property type="protein sequence ID" value="TFK75530.1"/>
    <property type="molecule type" value="Genomic_DNA"/>
</dbReference>
<keyword evidence="2" id="KW-1185">Reference proteome</keyword>
<dbReference type="Proteomes" id="UP000308600">
    <property type="component" value="Unassembled WGS sequence"/>
</dbReference>
<name>A0ACD3BCG7_9AGAR</name>
<sequence>MTGLSRETVEGLVQVVLDSPAPPSNFVEDAKAIGASHHFVKNKPDIETFSFGRVIALLQQRLDPSFPMPEDPMVVAERLRPGFSIPNWEPVSDEIHDEGFDEPHGHLNDHATFWAFVIRKRNVVFCLLRVTVNPNPLSAQLGNRSSICRLSVDINSPADLRHHAPYITHSHFSRPSAQYPWFEVFFHFSK</sequence>
<gene>
    <name evidence="1" type="ORF">BDN72DRAFT_892049</name>
</gene>